<reference evidence="6 7" key="1">
    <citation type="journal article" date="2015" name="Genome Announc.">
        <title>Expanding the biotechnology potential of lactobacilli through comparative genomics of 213 strains and associated genera.</title>
        <authorList>
            <person name="Sun Z."/>
            <person name="Harris H.M."/>
            <person name="McCann A."/>
            <person name="Guo C."/>
            <person name="Argimon S."/>
            <person name="Zhang W."/>
            <person name="Yang X."/>
            <person name="Jeffery I.B."/>
            <person name="Cooney J.C."/>
            <person name="Kagawa T.F."/>
            <person name="Liu W."/>
            <person name="Song Y."/>
            <person name="Salvetti E."/>
            <person name="Wrobel A."/>
            <person name="Rasinkangas P."/>
            <person name="Parkhill J."/>
            <person name="Rea M.C."/>
            <person name="O'Sullivan O."/>
            <person name="Ritari J."/>
            <person name="Douillard F.P."/>
            <person name="Paul Ross R."/>
            <person name="Yang R."/>
            <person name="Briner A.E."/>
            <person name="Felis G.E."/>
            <person name="de Vos W.M."/>
            <person name="Barrangou R."/>
            <person name="Klaenhammer T.R."/>
            <person name="Caufield P.W."/>
            <person name="Cui Y."/>
            <person name="Zhang H."/>
            <person name="O'Toole P.W."/>
        </authorList>
    </citation>
    <scope>NUCLEOTIDE SEQUENCE [LARGE SCALE GENOMIC DNA]</scope>
    <source>
        <strain evidence="6 7">DSM 19904</strain>
    </source>
</reference>
<accession>A0A0R1L1C5</accession>
<evidence type="ECO:0000256" key="5">
    <source>
        <dbReference type="SAM" id="Phobius"/>
    </source>
</evidence>
<evidence type="ECO:0000256" key="4">
    <source>
        <dbReference type="ARBA" id="ARBA00023136"/>
    </source>
</evidence>
<dbReference type="GO" id="GO:0005886">
    <property type="term" value="C:plasma membrane"/>
    <property type="evidence" value="ECO:0007669"/>
    <property type="project" value="UniProtKB-ARBA"/>
</dbReference>
<keyword evidence="2 5" id="KW-0812">Transmembrane</keyword>
<dbReference type="RefSeq" id="WP_057823467.1">
    <property type="nucleotide sequence ID" value="NZ_AZEA01000002.1"/>
</dbReference>
<dbReference type="Pfam" id="PF02361">
    <property type="entry name" value="CbiQ"/>
    <property type="match status" value="1"/>
</dbReference>
<evidence type="ECO:0000313" key="7">
    <source>
        <dbReference type="Proteomes" id="UP000051581"/>
    </source>
</evidence>
<feature type="transmembrane region" description="Helical" evidence="5">
    <location>
        <begin position="74"/>
        <end position="95"/>
    </location>
</feature>
<dbReference type="OrthoDB" id="92887at2"/>
<dbReference type="Proteomes" id="UP000051581">
    <property type="component" value="Unassembled WGS sequence"/>
</dbReference>
<comment type="caution">
    <text evidence="6">The sequence shown here is derived from an EMBL/GenBank/DDBJ whole genome shotgun (WGS) entry which is preliminary data.</text>
</comment>
<dbReference type="PATRIC" id="fig|1423808.3.peg.1181"/>
<evidence type="ECO:0000256" key="3">
    <source>
        <dbReference type="ARBA" id="ARBA00022989"/>
    </source>
</evidence>
<feature type="transmembrane region" description="Helical" evidence="5">
    <location>
        <begin position="12"/>
        <end position="39"/>
    </location>
</feature>
<keyword evidence="3 5" id="KW-1133">Transmembrane helix</keyword>
<organism evidence="6 7">
    <name type="scientific">Lentilactobacillus sunkii DSM 19904</name>
    <dbReference type="NCBI Taxonomy" id="1423808"/>
    <lineage>
        <taxon>Bacteria</taxon>
        <taxon>Bacillati</taxon>
        <taxon>Bacillota</taxon>
        <taxon>Bacilli</taxon>
        <taxon>Lactobacillales</taxon>
        <taxon>Lactobacillaceae</taxon>
        <taxon>Lentilactobacillus</taxon>
    </lineage>
</organism>
<sequence length="217" mass="24945">MNPGMKLLLVMLIALEISFTQSLIVNCILIAVSFVYILTQHIRMKALLGIIFWPLFPAVGLFVSQWLYGSAGIHFAWILFTRIYAYVFLGATFTLTSSITDLSLTLEQDFHLPSKFAYGVLAAFNLMPKIVEEVQIIKTSALMRGEALHFWSPKLYFKSILSAIQWSQNLAEAMTSHGFVEDYERTHYKIIRITALDWTLFFVLLIIVQVLLFFIRY</sequence>
<evidence type="ECO:0000256" key="1">
    <source>
        <dbReference type="ARBA" id="ARBA00004141"/>
    </source>
</evidence>
<evidence type="ECO:0000256" key="2">
    <source>
        <dbReference type="ARBA" id="ARBA00022692"/>
    </source>
</evidence>
<keyword evidence="4 5" id="KW-0472">Membrane</keyword>
<name>A0A0R1L1C5_9LACO</name>
<dbReference type="CDD" id="cd16914">
    <property type="entry name" value="EcfT"/>
    <property type="match status" value="1"/>
</dbReference>
<dbReference type="EMBL" id="AZEA01000002">
    <property type="protein sequence ID" value="KRK89580.1"/>
    <property type="molecule type" value="Genomic_DNA"/>
</dbReference>
<gene>
    <name evidence="6" type="ORF">FD17_GL001169</name>
</gene>
<comment type="subcellular location">
    <subcellularLocation>
        <location evidence="1">Membrane</location>
        <topology evidence="1">Multi-pass membrane protein</topology>
    </subcellularLocation>
</comment>
<feature type="transmembrane region" description="Helical" evidence="5">
    <location>
        <begin position="46"/>
        <end position="68"/>
    </location>
</feature>
<proteinExistence type="predicted"/>
<evidence type="ECO:0000313" key="6">
    <source>
        <dbReference type="EMBL" id="KRK89580.1"/>
    </source>
</evidence>
<dbReference type="InterPro" id="IPR003339">
    <property type="entry name" value="ABC/ECF_trnsptr_transmembrane"/>
</dbReference>
<dbReference type="AlphaFoldDB" id="A0A0R1L1C5"/>
<protein>
    <submittedName>
        <fullName evidence="6">ABC transporter</fullName>
    </submittedName>
</protein>
<keyword evidence="7" id="KW-1185">Reference proteome</keyword>
<feature type="transmembrane region" description="Helical" evidence="5">
    <location>
        <begin position="195"/>
        <end position="215"/>
    </location>
</feature>